<organism evidence="1 2">
    <name type="scientific">Hymenobacter negativus</name>
    <dbReference type="NCBI Taxonomy" id="2795026"/>
    <lineage>
        <taxon>Bacteria</taxon>
        <taxon>Pseudomonadati</taxon>
        <taxon>Bacteroidota</taxon>
        <taxon>Cytophagia</taxon>
        <taxon>Cytophagales</taxon>
        <taxon>Hymenobacteraceae</taxon>
        <taxon>Hymenobacter</taxon>
    </lineage>
</organism>
<keyword evidence="2" id="KW-1185">Reference proteome</keyword>
<dbReference type="Proteomes" id="UP000664369">
    <property type="component" value="Unassembled WGS sequence"/>
</dbReference>
<name>A0ABS3QI93_9BACT</name>
<comment type="caution">
    <text evidence="1">The sequence shown here is derived from an EMBL/GenBank/DDBJ whole genome shotgun (WGS) entry which is preliminary data.</text>
</comment>
<dbReference type="EMBL" id="JAGETZ010000008">
    <property type="protein sequence ID" value="MBO2010851.1"/>
    <property type="molecule type" value="Genomic_DNA"/>
</dbReference>
<accession>A0ABS3QI93</accession>
<reference evidence="1 2" key="1">
    <citation type="submission" date="2021-03" db="EMBL/GenBank/DDBJ databases">
        <authorList>
            <person name="Kim M.K."/>
        </authorList>
    </citation>
    <scope>NUCLEOTIDE SEQUENCE [LARGE SCALE GENOMIC DNA]</scope>
    <source>
        <strain evidence="1 2">BT442</strain>
    </source>
</reference>
<gene>
    <name evidence="1" type="ORF">J4E00_17455</name>
</gene>
<evidence type="ECO:0000313" key="1">
    <source>
        <dbReference type="EMBL" id="MBO2010851.1"/>
    </source>
</evidence>
<protein>
    <recommendedName>
        <fullName evidence="3">CopG family transcriptional regulator</fullName>
    </recommendedName>
</protein>
<dbReference type="RefSeq" id="WP_208176485.1">
    <property type="nucleotide sequence ID" value="NZ_JAGETZ010000008.1"/>
</dbReference>
<sequence>MLKVYCASKIEEDIRKLAAEQGVPYSHLLAPFLKAIADRTLVMVPHFPPPKPQPGKAA</sequence>
<evidence type="ECO:0000313" key="2">
    <source>
        <dbReference type="Proteomes" id="UP000664369"/>
    </source>
</evidence>
<evidence type="ECO:0008006" key="3">
    <source>
        <dbReference type="Google" id="ProtNLM"/>
    </source>
</evidence>
<proteinExistence type="predicted"/>